<gene>
    <name evidence="1" type="ORF">CCMP2556_LOCUS29415</name>
</gene>
<comment type="caution">
    <text evidence="1">The sequence shown here is derived from an EMBL/GenBank/DDBJ whole genome shotgun (WGS) entry which is preliminary data.</text>
</comment>
<dbReference type="EMBL" id="CAXAMN010021460">
    <property type="protein sequence ID" value="CAK9059770.1"/>
    <property type="molecule type" value="Genomic_DNA"/>
</dbReference>
<protein>
    <submittedName>
        <fullName evidence="1">Uncharacterized protein</fullName>
    </submittedName>
</protein>
<reference evidence="1 2" key="1">
    <citation type="submission" date="2024-02" db="EMBL/GenBank/DDBJ databases">
        <authorList>
            <person name="Chen Y."/>
            <person name="Shah S."/>
            <person name="Dougan E. K."/>
            <person name="Thang M."/>
            <person name="Chan C."/>
        </authorList>
    </citation>
    <scope>NUCLEOTIDE SEQUENCE [LARGE SCALE GENOMIC DNA]</scope>
</reference>
<evidence type="ECO:0000313" key="1">
    <source>
        <dbReference type="EMBL" id="CAK9059770.1"/>
    </source>
</evidence>
<dbReference type="Proteomes" id="UP001642484">
    <property type="component" value="Unassembled WGS sequence"/>
</dbReference>
<accession>A0ABP0N7L5</accession>
<organism evidence="1 2">
    <name type="scientific">Durusdinium trenchii</name>
    <dbReference type="NCBI Taxonomy" id="1381693"/>
    <lineage>
        <taxon>Eukaryota</taxon>
        <taxon>Sar</taxon>
        <taxon>Alveolata</taxon>
        <taxon>Dinophyceae</taxon>
        <taxon>Suessiales</taxon>
        <taxon>Symbiodiniaceae</taxon>
        <taxon>Durusdinium</taxon>
    </lineage>
</organism>
<name>A0ABP0N7L5_9DINO</name>
<sequence length="152" mass="17400">MSVARHLVVRLFFFRIRESVLRYCIEAYEIILSARPRSSGLLSKAFEVPQWERKSEMTVRPVCHRFLENAKWRVEMFAKCSVRGSFPTTGKSLNSGELQCVSCQSTRLAGADRMRRTCFKTHNEKHKRVGKLPAGTTAAKLDDPHMKVPTLT</sequence>
<evidence type="ECO:0000313" key="2">
    <source>
        <dbReference type="Proteomes" id="UP001642484"/>
    </source>
</evidence>
<proteinExistence type="predicted"/>
<keyword evidence="2" id="KW-1185">Reference proteome</keyword>